<sequence length="159" mass="17715">MVTLPEPDILMVSAKTLVGLADDYDMSRRGEIPQLYEKFFALRGEMQTVISPVLYGVSMDARPDGSFRYGVGVEIDDADAPQPEGTCHIHLSAGTYARFCLRTPMTEMPQYFDKVFAEWLPSSGFAPREGAVFELYPEDSNPDNGTMSYEIWVPVTKGT</sequence>
<dbReference type="Proteomes" id="UP000756530">
    <property type="component" value="Unassembled WGS sequence"/>
</dbReference>
<name>A0ABS6T4P4_9RHOB</name>
<comment type="caution">
    <text evidence="2">The sequence shown here is derived from an EMBL/GenBank/DDBJ whole genome shotgun (WGS) entry which is preliminary data.</text>
</comment>
<proteinExistence type="predicted"/>
<dbReference type="InterPro" id="IPR053182">
    <property type="entry name" value="YobU-like_regulator"/>
</dbReference>
<keyword evidence="3" id="KW-1185">Reference proteome</keyword>
<protein>
    <submittedName>
        <fullName evidence="2">GyrI-like domain-containing protein</fullName>
    </submittedName>
</protein>
<dbReference type="SMART" id="SM00871">
    <property type="entry name" value="AraC_E_bind"/>
    <property type="match status" value="1"/>
</dbReference>
<accession>A0ABS6T4P4</accession>
<dbReference type="InterPro" id="IPR010499">
    <property type="entry name" value="AraC_E-bd"/>
</dbReference>
<dbReference type="InterPro" id="IPR029442">
    <property type="entry name" value="GyrI-like"/>
</dbReference>
<dbReference type="Pfam" id="PF06445">
    <property type="entry name" value="GyrI-like"/>
    <property type="match status" value="1"/>
</dbReference>
<dbReference type="RefSeq" id="WP_218393388.1">
    <property type="nucleotide sequence ID" value="NZ_JAHUZE010000003.1"/>
</dbReference>
<evidence type="ECO:0000313" key="3">
    <source>
        <dbReference type="Proteomes" id="UP000756530"/>
    </source>
</evidence>
<feature type="domain" description="AraC effector-binding" evidence="1">
    <location>
        <begin position="5"/>
        <end position="156"/>
    </location>
</feature>
<reference evidence="2 3" key="1">
    <citation type="submission" date="2021-05" db="EMBL/GenBank/DDBJ databases">
        <title>Culturable bacteria isolated from Daya Bay.</title>
        <authorList>
            <person name="Zheng W."/>
            <person name="Yu S."/>
            <person name="Huang Y."/>
        </authorList>
    </citation>
    <scope>NUCLEOTIDE SEQUENCE [LARGE SCALE GENOMIC DNA]</scope>
    <source>
        <strain evidence="2 3">DP4N28-5</strain>
    </source>
</reference>
<dbReference type="EMBL" id="JAHUZE010000003">
    <property type="protein sequence ID" value="MBV7380202.1"/>
    <property type="molecule type" value="Genomic_DNA"/>
</dbReference>
<dbReference type="PANTHER" id="PTHR36444">
    <property type="entry name" value="TRANSCRIPTIONAL REGULATOR PROTEIN YOBU-RELATED"/>
    <property type="match status" value="1"/>
</dbReference>
<gene>
    <name evidence="2" type="ORF">KJP28_14815</name>
</gene>
<dbReference type="PANTHER" id="PTHR36444:SF3">
    <property type="entry name" value="TRANSCRIPTIONAL ACTIVATOR, PUTATIVE-RELATED"/>
    <property type="match status" value="1"/>
</dbReference>
<evidence type="ECO:0000313" key="2">
    <source>
        <dbReference type="EMBL" id="MBV7380202.1"/>
    </source>
</evidence>
<organism evidence="2 3">
    <name type="scientific">Maritimibacter dapengensis</name>
    <dbReference type="NCBI Taxonomy" id="2836868"/>
    <lineage>
        <taxon>Bacteria</taxon>
        <taxon>Pseudomonadati</taxon>
        <taxon>Pseudomonadota</taxon>
        <taxon>Alphaproteobacteria</taxon>
        <taxon>Rhodobacterales</taxon>
        <taxon>Roseobacteraceae</taxon>
        <taxon>Maritimibacter</taxon>
    </lineage>
</organism>
<evidence type="ECO:0000259" key="1">
    <source>
        <dbReference type="SMART" id="SM00871"/>
    </source>
</evidence>